<dbReference type="EMBL" id="KI686333">
    <property type="protein sequence ID" value="ETK86538.1"/>
    <property type="molecule type" value="Genomic_DNA"/>
</dbReference>
<dbReference type="Proteomes" id="UP000053236">
    <property type="component" value="Unassembled WGS sequence"/>
</dbReference>
<feature type="non-terminal residue" evidence="1">
    <location>
        <position position="1"/>
    </location>
</feature>
<reference evidence="1" key="1">
    <citation type="submission" date="2013-11" db="EMBL/GenBank/DDBJ databases">
        <title>The Genome Sequence of Phytophthora parasitica CJ02B3.</title>
        <authorList>
            <consortium name="The Broad Institute Genomics Platform"/>
            <person name="Russ C."/>
            <person name="Tyler B."/>
            <person name="Panabieres F."/>
            <person name="Shan W."/>
            <person name="Tripathy S."/>
            <person name="Grunwald N."/>
            <person name="Machado M."/>
            <person name="Johnson C.S."/>
            <person name="Arredondo F."/>
            <person name="Hong C."/>
            <person name="Coffey M."/>
            <person name="Young S.K."/>
            <person name="Zeng Q."/>
            <person name="Gargeya S."/>
            <person name="Fitzgerald M."/>
            <person name="Abouelleil A."/>
            <person name="Alvarado L."/>
            <person name="Chapman S.B."/>
            <person name="Gainer-Dewar J."/>
            <person name="Goldberg J."/>
            <person name="Griggs A."/>
            <person name="Gujja S."/>
            <person name="Hansen M."/>
            <person name="Howarth C."/>
            <person name="Imamovic A."/>
            <person name="Ireland A."/>
            <person name="Larimer J."/>
            <person name="McCowan C."/>
            <person name="Murphy C."/>
            <person name="Pearson M."/>
            <person name="Poon T.W."/>
            <person name="Priest M."/>
            <person name="Roberts A."/>
            <person name="Saif S."/>
            <person name="Shea T."/>
            <person name="Sykes S."/>
            <person name="Wortman J."/>
            <person name="Nusbaum C."/>
            <person name="Birren B."/>
        </authorList>
    </citation>
    <scope>NUCLEOTIDE SEQUENCE [LARGE SCALE GENOMIC DNA]</scope>
    <source>
        <strain evidence="1">CJ02B3</strain>
    </source>
</reference>
<dbReference type="AlphaFoldDB" id="W2GU60"/>
<evidence type="ECO:0000313" key="1">
    <source>
        <dbReference type="EMBL" id="ETK86538.1"/>
    </source>
</evidence>
<sequence>AFRGYPRHLLPSFIDECLWRVWFFPPRPTPQQFMKGLVDAIKRHYVC</sequence>
<gene>
    <name evidence="1" type="ORF">L915_08839</name>
</gene>
<protein>
    <submittedName>
        <fullName evidence="1">Uncharacterized protein</fullName>
    </submittedName>
</protein>
<proteinExistence type="predicted"/>
<name>W2GU60_PHYNI</name>
<accession>W2GU60</accession>
<organism evidence="1">
    <name type="scientific">Phytophthora nicotianae</name>
    <name type="common">Potato buckeye rot agent</name>
    <name type="synonym">Phytophthora parasitica</name>
    <dbReference type="NCBI Taxonomy" id="4792"/>
    <lineage>
        <taxon>Eukaryota</taxon>
        <taxon>Sar</taxon>
        <taxon>Stramenopiles</taxon>
        <taxon>Oomycota</taxon>
        <taxon>Peronosporomycetes</taxon>
        <taxon>Peronosporales</taxon>
        <taxon>Peronosporaceae</taxon>
        <taxon>Phytophthora</taxon>
    </lineage>
</organism>